<dbReference type="RefSeq" id="WP_067556760.1">
    <property type="nucleotide sequence ID" value="NZ_CP016895.1"/>
</dbReference>
<dbReference type="SUPFAM" id="SSF52540">
    <property type="entry name" value="P-loop containing nucleoside triphosphate hydrolases"/>
    <property type="match status" value="1"/>
</dbReference>
<evidence type="ECO:0000313" key="4">
    <source>
        <dbReference type="Proteomes" id="UP000093391"/>
    </source>
</evidence>
<feature type="domain" description="Bacterial type II secretion system protein E" evidence="2">
    <location>
        <begin position="193"/>
        <end position="207"/>
    </location>
</feature>
<dbReference type="NCBIfam" id="TIGR01420">
    <property type="entry name" value="pilT_fam"/>
    <property type="match status" value="1"/>
</dbReference>
<evidence type="ECO:0000256" key="1">
    <source>
        <dbReference type="ARBA" id="ARBA00006611"/>
    </source>
</evidence>
<dbReference type="KEGG" id="ala:BFG52_12475"/>
<accession>A0A1B2M1L7</accession>
<organism evidence="3 4">
    <name type="scientific">Acinetobacter larvae</name>
    <dbReference type="NCBI Taxonomy" id="1789224"/>
    <lineage>
        <taxon>Bacteria</taxon>
        <taxon>Pseudomonadati</taxon>
        <taxon>Pseudomonadota</taxon>
        <taxon>Gammaproteobacteria</taxon>
        <taxon>Moraxellales</taxon>
        <taxon>Moraxellaceae</taxon>
        <taxon>Acinetobacter</taxon>
    </lineage>
</organism>
<dbReference type="InterPro" id="IPR006321">
    <property type="entry name" value="PilT/PilU"/>
</dbReference>
<dbReference type="InterPro" id="IPR003593">
    <property type="entry name" value="AAA+_ATPase"/>
</dbReference>
<dbReference type="CDD" id="cd01131">
    <property type="entry name" value="PilT"/>
    <property type="match status" value="1"/>
</dbReference>
<dbReference type="PANTHER" id="PTHR30486">
    <property type="entry name" value="TWITCHING MOTILITY PROTEIN PILT"/>
    <property type="match status" value="1"/>
</dbReference>
<dbReference type="InterPro" id="IPR001482">
    <property type="entry name" value="T2SS/T4SS_dom"/>
</dbReference>
<dbReference type="SMART" id="SM00382">
    <property type="entry name" value="AAA"/>
    <property type="match status" value="1"/>
</dbReference>
<dbReference type="EMBL" id="CP016895">
    <property type="protein sequence ID" value="AOA59085.1"/>
    <property type="molecule type" value="Genomic_DNA"/>
</dbReference>
<dbReference type="GO" id="GO:0005524">
    <property type="term" value="F:ATP binding"/>
    <property type="evidence" value="ECO:0007669"/>
    <property type="project" value="InterPro"/>
</dbReference>
<dbReference type="STRING" id="1789224.BFG52_12475"/>
<keyword evidence="4" id="KW-1185">Reference proteome</keyword>
<dbReference type="PROSITE" id="PS00662">
    <property type="entry name" value="T2SP_E"/>
    <property type="match status" value="1"/>
</dbReference>
<comment type="similarity">
    <text evidence="1">Belongs to the GSP E family.</text>
</comment>
<sequence length="333" mass="36818">MQLYDLLKLGTEQGASDLHLSAGHPAMLRIDGRLQRSSSTYLTTSHITDYLAQILSAHQLQQFQQKQEIDCAIELPELGRFRINVFQQQRGAALACRYIATQIKSLSALGLDEIFQEICQIKQGLVLVTGATGTGKSTTLAAMLDYINQTQAAHIITLEDPIEFIHHSQNCLIQQREIHTHSQSFNHALRAALREDPDIILIGELRDLETIRLALTAAETGHLVFASLHTASAAQSIHRLIDVFPATEKQTVRHLLAESLQAVIAQTLLKKTTAGRIAVHEIMLAIPAIRHLIRDDKISQINSCIQTGAQYGMRSLAQSHAQLRQQGIISSAL</sequence>
<protein>
    <submittedName>
        <fullName evidence="3">Twitching motility protein PilT</fullName>
    </submittedName>
</protein>
<dbReference type="Pfam" id="PF00437">
    <property type="entry name" value="T2SSE"/>
    <property type="match status" value="1"/>
</dbReference>
<name>A0A1B2M1L7_9GAMM</name>
<evidence type="ECO:0000259" key="2">
    <source>
        <dbReference type="PROSITE" id="PS00662"/>
    </source>
</evidence>
<gene>
    <name evidence="3" type="ORF">BFG52_12475</name>
</gene>
<dbReference type="Gene3D" id="3.30.450.90">
    <property type="match status" value="1"/>
</dbReference>
<reference evidence="3 4" key="1">
    <citation type="submission" date="2016-08" db="EMBL/GenBank/DDBJ databases">
        <authorList>
            <person name="Seilhamer J.J."/>
        </authorList>
    </citation>
    <scope>NUCLEOTIDE SEQUENCE [LARGE SCALE GENOMIC DNA]</scope>
    <source>
        <strain evidence="3 4">BRTC-1</strain>
    </source>
</reference>
<dbReference type="OrthoDB" id="9804785at2"/>
<dbReference type="Proteomes" id="UP000093391">
    <property type="component" value="Chromosome"/>
</dbReference>
<dbReference type="InterPro" id="IPR050921">
    <property type="entry name" value="T4SS_GSP_E_ATPase"/>
</dbReference>
<dbReference type="AlphaFoldDB" id="A0A1B2M1L7"/>
<dbReference type="GO" id="GO:0016887">
    <property type="term" value="F:ATP hydrolysis activity"/>
    <property type="evidence" value="ECO:0007669"/>
    <property type="project" value="InterPro"/>
</dbReference>
<evidence type="ECO:0000313" key="3">
    <source>
        <dbReference type="EMBL" id="AOA59085.1"/>
    </source>
</evidence>
<dbReference type="PANTHER" id="PTHR30486:SF6">
    <property type="entry name" value="TYPE IV PILUS RETRACTATION ATPASE PILT"/>
    <property type="match status" value="1"/>
</dbReference>
<proteinExistence type="inferred from homology"/>
<dbReference type="InterPro" id="IPR027417">
    <property type="entry name" value="P-loop_NTPase"/>
</dbReference>
<dbReference type="Gene3D" id="3.40.50.300">
    <property type="entry name" value="P-loop containing nucleotide triphosphate hydrolases"/>
    <property type="match status" value="1"/>
</dbReference>